<evidence type="ECO:0000313" key="1">
    <source>
        <dbReference type="EMBL" id="BBP90208.1"/>
    </source>
</evidence>
<dbReference type="Proteomes" id="UP000464658">
    <property type="component" value="Chromosome"/>
</dbReference>
<sequence length="120" mass="13837">MSHIKRSKLVTESVKKGLARTALPHCSALVTYANDLLKTAFYPGISQGDFRQELKKALEQALKDYEFEFVQEIKALDIRMESFITQYFKEEWEKGLQAACAEDPYFSLRLSPPDEKKMPN</sequence>
<protein>
    <submittedName>
        <fullName evidence="1">Uncharacterized protein</fullName>
    </submittedName>
</protein>
<reference evidence="1 2" key="1">
    <citation type="submission" date="2019-12" db="EMBL/GenBank/DDBJ databases">
        <title>Full genome sequence of a Bacillus safensis strain isolated from commercially available natto in Indonesia.</title>
        <authorList>
            <person name="Yoshida M."/>
            <person name="Uomi M."/>
            <person name="Waturangi D."/>
            <person name="Ekaputri J.J."/>
            <person name="Setiamarga D.H.E."/>
        </authorList>
    </citation>
    <scope>NUCLEOTIDE SEQUENCE [LARGE SCALE GENOMIC DNA]</scope>
    <source>
        <strain evidence="1 2">IDN1</strain>
    </source>
</reference>
<evidence type="ECO:0000313" key="2">
    <source>
        <dbReference type="Proteomes" id="UP000464658"/>
    </source>
</evidence>
<accession>A0A5S9MBB1</accession>
<name>A0A5S9MBB1_BACIA</name>
<dbReference type="AlphaFoldDB" id="A0A5S9MBB1"/>
<organism evidence="1 2">
    <name type="scientific">Bacillus safensis</name>
    <dbReference type="NCBI Taxonomy" id="561879"/>
    <lineage>
        <taxon>Bacteria</taxon>
        <taxon>Bacillati</taxon>
        <taxon>Bacillota</taxon>
        <taxon>Bacilli</taxon>
        <taxon>Bacillales</taxon>
        <taxon>Bacillaceae</taxon>
        <taxon>Bacillus</taxon>
    </lineage>
</organism>
<gene>
    <name evidence="1" type="ORF">BsIDN1_38260</name>
</gene>
<proteinExistence type="predicted"/>
<dbReference type="EMBL" id="AP021906">
    <property type="protein sequence ID" value="BBP90208.1"/>
    <property type="molecule type" value="Genomic_DNA"/>
</dbReference>